<comment type="similarity">
    <text evidence="2 6">Belongs to the FKBP-type PPIase family.</text>
</comment>
<keyword evidence="3 5" id="KW-0697">Rotamase</keyword>
<dbReference type="EMBL" id="CP029463">
    <property type="protein sequence ID" value="AWM14458.1"/>
    <property type="molecule type" value="Genomic_DNA"/>
</dbReference>
<gene>
    <name evidence="8" type="ORF">DI487_11730</name>
</gene>
<comment type="catalytic activity">
    <reaction evidence="1 5 6">
        <text>[protein]-peptidylproline (omega=180) = [protein]-peptidylproline (omega=0)</text>
        <dbReference type="Rhea" id="RHEA:16237"/>
        <dbReference type="Rhea" id="RHEA-COMP:10747"/>
        <dbReference type="Rhea" id="RHEA-COMP:10748"/>
        <dbReference type="ChEBI" id="CHEBI:83833"/>
        <dbReference type="ChEBI" id="CHEBI:83834"/>
        <dbReference type="EC" id="5.2.1.8"/>
    </reaction>
</comment>
<accession>A0A2U8QWC3</accession>
<evidence type="ECO:0000256" key="2">
    <source>
        <dbReference type="ARBA" id="ARBA00006577"/>
    </source>
</evidence>
<dbReference type="GO" id="GO:0003755">
    <property type="term" value="F:peptidyl-prolyl cis-trans isomerase activity"/>
    <property type="evidence" value="ECO:0007669"/>
    <property type="project" value="UniProtKB-UniRule"/>
</dbReference>
<keyword evidence="9" id="KW-1185">Reference proteome</keyword>
<sequence>MSAICTEKSVYFAHLKEKATQTDSGLLYVITQKGTNQKPEPGTSVKVAYSGFFNDGKLFDSSNPEVAKLFGRYDLRREQSGNYGPIESTIGQHRFIAGFAEGVDLLHYGEKATLFIPSKLAYGEKGAGGGLIPPNTDLVFEIELVK</sequence>
<evidence type="ECO:0000256" key="3">
    <source>
        <dbReference type="ARBA" id="ARBA00023110"/>
    </source>
</evidence>
<protein>
    <recommendedName>
        <fullName evidence="6">Peptidyl-prolyl cis-trans isomerase</fullName>
        <ecNumber evidence="6">5.2.1.8</ecNumber>
    </recommendedName>
</protein>
<evidence type="ECO:0000256" key="4">
    <source>
        <dbReference type="ARBA" id="ARBA00023235"/>
    </source>
</evidence>
<evidence type="ECO:0000313" key="8">
    <source>
        <dbReference type="EMBL" id="AWM14458.1"/>
    </source>
</evidence>
<dbReference type="AlphaFoldDB" id="A0A2U8QWC3"/>
<dbReference type="PROSITE" id="PS50059">
    <property type="entry name" value="FKBP_PPIASE"/>
    <property type="match status" value="1"/>
</dbReference>
<evidence type="ECO:0000313" key="9">
    <source>
        <dbReference type="Proteomes" id="UP000245429"/>
    </source>
</evidence>
<dbReference type="PANTHER" id="PTHR43811:SF19">
    <property type="entry name" value="39 KDA FK506-BINDING NUCLEAR PROTEIN"/>
    <property type="match status" value="1"/>
</dbReference>
<dbReference type="Proteomes" id="UP000245429">
    <property type="component" value="Chromosome"/>
</dbReference>
<dbReference type="KEGG" id="fse:DI487_11730"/>
<evidence type="ECO:0000259" key="7">
    <source>
        <dbReference type="PROSITE" id="PS50059"/>
    </source>
</evidence>
<dbReference type="SUPFAM" id="SSF54534">
    <property type="entry name" value="FKBP-like"/>
    <property type="match status" value="1"/>
</dbReference>
<evidence type="ECO:0000256" key="6">
    <source>
        <dbReference type="RuleBase" id="RU003915"/>
    </source>
</evidence>
<keyword evidence="4 5" id="KW-0413">Isomerase</keyword>
<dbReference type="Gene3D" id="3.10.50.40">
    <property type="match status" value="1"/>
</dbReference>
<evidence type="ECO:0000256" key="1">
    <source>
        <dbReference type="ARBA" id="ARBA00000971"/>
    </source>
</evidence>
<dbReference type="Pfam" id="PF00254">
    <property type="entry name" value="FKBP_C"/>
    <property type="match status" value="1"/>
</dbReference>
<feature type="domain" description="PPIase FKBP-type" evidence="7">
    <location>
        <begin position="42"/>
        <end position="146"/>
    </location>
</feature>
<evidence type="ECO:0000256" key="5">
    <source>
        <dbReference type="PROSITE-ProRule" id="PRU00277"/>
    </source>
</evidence>
<reference evidence="8 9" key="1">
    <citation type="submission" date="2018-05" db="EMBL/GenBank/DDBJ databases">
        <title>Flavobacterium sp. MEBiC07310.</title>
        <authorList>
            <person name="Baek K."/>
        </authorList>
    </citation>
    <scope>NUCLEOTIDE SEQUENCE [LARGE SCALE GENOMIC DNA]</scope>
    <source>
        <strain evidence="8 9">MEBiC07310</strain>
    </source>
</reference>
<dbReference type="InterPro" id="IPR001179">
    <property type="entry name" value="PPIase_FKBP_dom"/>
</dbReference>
<dbReference type="EC" id="5.2.1.8" evidence="6"/>
<dbReference type="InterPro" id="IPR046357">
    <property type="entry name" value="PPIase_dom_sf"/>
</dbReference>
<organism evidence="8 9">
    <name type="scientific">Flavobacterium sediminis</name>
    <dbReference type="NCBI Taxonomy" id="2201181"/>
    <lineage>
        <taxon>Bacteria</taxon>
        <taxon>Pseudomonadati</taxon>
        <taxon>Bacteroidota</taxon>
        <taxon>Flavobacteriia</taxon>
        <taxon>Flavobacteriales</taxon>
        <taxon>Flavobacteriaceae</taxon>
        <taxon>Flavobacterium</taxon>
    </lineage>
</organism>
<dbReference type="PANTHER" id="PTHR43811">
    <property type="entry name" value="FKBP-TYPE PEPTIDYL-PROLYL CIS-TRANS ISOMERASE FKPA"/>
    <property type="match status" value="1"/>
</dbReference>
<proteinExistence type="inferred from homology"/>
<name>A0A2U8QWC3_9FLAO</name>
<dbReference type="OrthoDB" id="9814548at2"/>